<proteinExistence type="predicted"/>
<comment type="caution">
    <text evidence="1">The sequence shown here is derived from an EMBL/GenBank/DDBJ whole genome shotgun (WGS) entry which is preliminary data.</text>
</comment>
<dbReference type="EMBL" id="AMCI01008433">
    <property type="protein sequence ID" value="EJW91053.1"/>
    <property type="molecule type" value="Genomic_DNA"/>
</dbReference>
<sequence length="41" mass="4817">MRTKPAWKSLSENTATLTWACRLSVLRLRAARRVLSFIKRK</sequence>
<reference evidence="1" key="1">
    <citation type="journal article" date="2012" name="PLoS ONE">
        <title>Gene sets for utilization of primary and secondary nutrition supplies in the distal gut of endangered iberian lynx.</title>
        <authorList>
            <person name="Alcaide M."/>
            <person name="Messina E."/>
            <person name="Richter M."/>
            <person name="Bargiela R."/>
            <person name="Peplies J."/>
            <person name="Huws S.A."/>
            <person name="Newbold C.J."/>
            <person name="Golyshin P.N."/>
            <person name="Simon M.A."/>
            <person name="Lopez G."/>
            <person name="Yakimov M.M."/>
            <person name="Ferrer M."/>
        </authorList>
    </citation>
    <scope>NUCLEOTIDE SEQUENCE</scope>
</reference>
<organism evidence="1">
    <name type="scientific">gut metagenome</name>
    <dbReference type="NCBI Taxonomy" id="749906"/>
    <lineage>
        <taxon>unclassified sequences</taxon>
        <taxon>metagenomes</taxon>
        <taxon>organismal metagenomes</taxon>
    </lineage>
</organism>
<dbReference type="AlphaFoldDB" id="J9F9F7"/>
<name>J9F9F7_9ZZZZ</name>
<accession>J9F9F7</accession>
<gene>
    <name evidence="1" type="ORF">EVA_20842</name>
</gene>
<protein>
    <submittedName>
        <fullName evidence="1">Uncharacterized protein</fullName>
    </submittedName>
</protein>
<evidence type="ECO:0000313" key="1">
    <source>
        <dbReference type="EMBL" id="EJW91053.1"/>
    </source>
</evidence>